<gene>
    <name evidence="4" type="primary">LOC108891276</name>
</gene>
<dbReference type="Gene3D" id="1.20.1170.10">
    <property type="match status" value="1"/>
</dbReference>
<feature type="coiled-coil region" evidence="1">
    <location>
        <begin position="186"/>
        <end position="248"/>
    </location>
</feature>
<evidence type="ECO:0000256" key="2">
    <source>
        <dbReference type="SAM" id="Phobius"/>
    </source>
</evidence>
<keyword evidence="2" id="KW-0812">Transmembrane</keyword>
<reference evidence="4" key="1">
    <citation type="submission" date="2025-08" db="UniProtKB">
        <authorList>
            <consortium name="RefSeq"/>
        </authorList>
    </citation>
    <scope>IDENTIFICATION</scope>
    <source>
        <tissue evidence="4">Brain</tissue>
    </source>
</reference>
<dbReference type="SUPFAM" id="SSF58100">
    <property type="entry name" value="Bacterial hemolysins"/>
    <property type="match status" value="1"/>
</dbReference>
<evidence type="ECO:0000256" key="1">
    <source>
        <dbReference type="SAM" id="Coils"/>
    </source>
</evidence>
<keyword evidence="2" id="KW-1133">Transmembrane helix</keyword>
<organism evidence="3 4">
    <name type="scientific">Lates calcarifer</name>
    <name type="common">Barramundi</name>
    <name type="synonym">Holocentrus calcarifer</name>
    <dbReference type="NCBI Taxonomy" id="8187"/>
    <lineage>
        <taxon>Eukaryota</taxon>
        <taxon>Metazoa</taxon>
        <taxon>Chordata</taxon>
        <taxon>Craniata</taxon>
        <taxon>Vertebrata</taxon>
        <taxon>Euteleostomi</taxon>
        <taxon>Actinopterygii</taxon>
        <taxon>Neopterygii</taxon>
        <taxon>Teleostei</taxon>
        <taxon>Neoteleostei</taxon>
        <taxon>Acanthomorphata</taxon>
        <taxon>Carangaria</taxon>
        <taxon>Carangaria incertae sedis</taxon>
        <taxon>Centropomidae</taxon>
        <taxon>Lates</taxon>
    </lineage>
</organism>
<dbReference type="GeneID" id="108891276"/>
<dbReference type="Proteomes" id="UP000694890">
    <property type="component" value="Unplaced"/>
</dbReference>
<protein>
    <submittedName>
        <fullName evidence="4">Uncharacterized protein LOC108891276</fullName>
    </submittedName>
</protein>
<proteinExistence type="predicted"/>
<dbReference type="RefSeq" id="XP_018543901.1">
    <property type="nucleotide sequence ID" value="XM_018688385.2"/>
</dbReference>
<accession>A0AAJ7VAT4</accession>
<keyword evidence="2" id="KW-0472">Membrane</keyword>
<sequence>MDRTISCGSVEQQLELKELAQAVIGPLKSGLCSFNNVLEMLLSIDADIVLPGCPTFSNVRSEIENMKQQMEESEQVATNKLHCLDEETECLTAEQSLLAEQKKQRESELKKLKTQLESYRSSLESYTEALETERRNLKSAEDTLDGMRKRRDNAEIVRNVGIGVLFIPFWGWIAGPAMIAGGAIEMSQASDAVDRAKKEVENCESQVKSYSDKVSEYRSSIDQAERDIQEADRKINEAKAKLQALTVKREVVADVQAKVRRAVHQLGLLCGAGSAAELQTRHQILLEPVVKVMEEITTALGHITGENLLHTEGIKKLMLDLKTNQNKLKQLPDTKKSSDDYY</sequence>
<evidence type="ECO:0000313" key="3">
    <source>
        <dbReference type="Proteomes" id="UP000694890"/>
    </source>
</evidence>
<name>A0AAJ7VAT4_LATCA</name>
<dbReference type="KEGG" id="lcf:108891276"/>
<feature type="transmembrane region" description="Helical" evidence="2">
    <location>
        <begin position="156"/>
        <end position="179"/>
    </location>
</feature>
<evidence type="ECO:0000313" key="4">
    <source>
        <dbReference type="RefSeq" id="XP_018543901.1"/>
    </source>
</evidence>
<dbReference type="AlphaFoldDB" id="A0AAJ7VAT4"/>
<feature type="coiled-coil region" evidence="1">
    <location>
        <begin position="56"/>
        <end position="157"/>
    </location>
</feature>
<keyword evidence="1" id="KW-0175">Coiled coil</keyword>